<proteinExistence type="predicted"/>
<feature type="compositionally biased region" description="Basic and acidic residues" evidence="1">
    <location>
        <begin position="263"/>
        <end position="282"/>
    </location>
</feature>
<evidence type="ECO:0000313" key="3">
    <source>
        <dbReference type="EMBL" id="CCE65060.1"/>
    </source>
</evidence>
<feature type="region of interest" description="Disordered" evidence="1">
    <location>
        <begin position="121"/>
        <end position="202"/>
    </location>
</feature>
<dbReference type="STRING" id="1071381.G8BYW8"/>
<feature type="region of interest" description="Disordered" evidence="1">
    <location>
        <begin position="259"/>
        <end position="306"/>
    </location>
</feature>
<evidence type="ECO:0000256" key="1">
    <source>
        <dbReference type="SAM" id="MobiDB-lite"/>
    </source>
</evidence>
<dbReference type="OrthoDB" id="21678at2759"/>
<dbReference type="GO" id="GO:1904802">
    <property type="term" value="P:RITS complex assembly"/>
    <property type="evidence" value="ECO:0007669"/>
    <property type="project" value="TreeGrafter"/>
</dbReference>
<dbReference type="HOGENOM" id="CLU_041816_0_0_1"/>
<dbReference type="KEGG" id="tpf:TPHA_0J02400"/>
<dbReference type="GO" id="GO:0006357">
    <property type="term" value="P:regulation of transcription by RNA polymerase II"/>
    <property type="evidence" value="ECO:0007669"/>
    <property type="project" value="TreeGrafter"/>
</dbReference>
<organism evidence="3 4">
    <name type="scientific">Tetrapisispora phaffii (strain ATCC 24235 / CBS 4417 / NBRC 1672 / NRRL Y-8282 / UCD 70-5)</name>
    <name type="common">Yeast</name>
    <name type="synonym">Fabospora phaffii</name>
    <dbReference type="NCBI Taxonomy" id="1071381"/>
    <lineage>
        <taxon>Eukaryota</taxon>
        <taxon>Fungi</taxon>
        <taxon>Dikarya</taxon>
        <taxon>Ascomycota</taxon>
        <taxon>Saccharomycotina</taxon>
        <taxon>Saccharomycetes</taxon>
        <taxon>Saccharomycetales</taxon>
        <taxon>Saccharomycetaceae</taxon>
        <taxon>Tetrapisispora</taxon>
    </lineage>
</organism>
<dbReference type="Gene3D" id="3.30.160.60">
    <property type="entry name" value="Classic Zinc Finger"/>
    <property type="match status" value="1"/>
</dbReference>
<dbReference type="RefSeq" id="XP_003687494.1">
    <property type="nucleotide sequence ID" value="XM_003687446.1"/>
</dbReference>
<dbReference type="GO" id="GO:0031048">
    <property type="term" value="P:regulatory ncRNA-mediated heterochromatin formation"/>
    <property type="evidence" value="ECO:0007669"/>
    <property type="project" value="TreeGrafter"/>
</dbReference>
<dbReference type="Proteomes" id="UP000005666">
    <property type="component" value="Chromosome 10"/>
</dbReference>
<accession>G8BYW8</accession>
<evidence type="ECO:0000259" key="2">
    <source>
        <dbReference type="PROSITE" id="PS51505"/>
    </source>
</evidence>
<dbReference type="InterPro" id="IPR013243">
    <property type="entry name" value="SCA7_dom"/>
</dbReference>
<feature type="domain" description="SCA7" evidence="2">
    <location>
        <begin position="197"/>
        <end position="263"/>
    </location>
</feature>
<protein>
    <recommendedName>
        <fullName evidence="2">SCA7 domain-containing protein</fullName>
    </recommendedName>
</protein>
<dbReference type="Pfam" id="PF18508">
    <property type="entry name" value="zf_C2H2_13"/>
    <property type="match status" value="1"/>
</dbReference>
<dbReference type="Gene3D" id="6.10.140.670">
    <property type="match status" value="1"/>
</dbReference>
<dbReference type="PROSITE" id="PS51505">
    <property type="entry name" value="SCA7"/>
    <property type="match status" value="1"/>
</dbReference>
<gene>
    <name evidence="3" type="primary">TPHA0J02400</name>
    <name evidence="3" type="ordered locus">TPHA_0J02400</name>
</gene>
<keyword evidence="4" id="KW-1185">Reference proteome</keyword>
<dbReference type="PANTHER" id="PTHR47805">
    <property type="entry name" value="SAGA-ASSOCIATED FACTOR 73"/>
    <property type="match status" value="1"/>
</dbReference>
<reference evidence="3 4" key="1">
    <citation type="journal article" date="2011" name="Proc. Natl. Acad. Sci. U.S.A.">
        <title>Evolutionary erosion of yeast sex chromosomes by mating-type switching accidents.</title>
        <authorList>
            <person name="Gordon J.L."/>
            <person name="Armisen D."/>
            <person name="Proux-Wera E."/>
            <person name="Oheigeartaigh S.S."/>
            <person name="Byrne K.P."/>
            <person name="Wolfe K.H."/>
        </authorList>
    </citation>
    <scope>NUCLEOTIDE SEQUENCE [LARGE SCALE GENOMIC DNA]</scope>
    <source>
        <strain evidence="4">ATCC 24235 / CBS 4417 / NBRC 1672 / NRRL Y-8282 / UCD 70-5</strain>
    </source>
</reference>
<dbReference type="AlphaFoldDB" id="G8BYW8"/>
<dbReference type="OMA" id="EHQTKIG"/>
<feature type="compositionally biased region" description="Basic residues" evidence="1">
    <location>
        <begin position="180"/>
        <end position="195"/>
    </location>
</feature>
<feature type="compositionally biased region" description="Acidic residues" evidence="1">
    <location>
        <begin position="141"/>
        <end position="157"/>
    </location>
</feature>
<name>G8BYW8_TETPH</name>
<dbReference type="eggNOG" id="KOG4140">
    <property type="taxonomic scope" value="Eukaryota"/>
</dbReference>
<feature type="region of interest" description="Disordered" evidence="1">
    <location>
        <begin position="427"/>
        <end position="460"/>
    </location>
</feature>
<dbReference type="GeneID" id="11533235"/>
<dbReference type="PANTHER" id="PTHR47805:SF1">
    <property type="entry name" value="SAGA-ASSOCIATED FACTOR 73"/>
    <property type="match status" value="1"/>
</dbReference>
<feature type="compositionally biased region" description="Basic residues" evidence="1">
    <location>
        <begin position="283"/>
        <end position="296"/>
    </location>
</feature>
<dbReference type="InterPro" id="IPR041251">
    <property type="entry name" value="Znf_C2H2_13"/>
</dbReference>
<dbReference type="Pfam" id="PF08313">
    <property type="entry name" value="SCA7"/>
    <property type="match status" value="1"/>
</dbReference>
<dbReference type="GO" id="GO:0000124">
    <property type="term" value="C:SAGA complex"/>
    <property type="evidence" value="ECO:0007669"/>
    <property type="project" value="InterPro"/>
</dbReference>
<sequence length="460" mass="52715">MMSNADAIIKGFKDSVVEKYPNIISNTQSNENDSEKNASNPGWKQLLGKVKNAPLQYDHVDLKKKEKFFNSNTHFIDNGLATNNYTNYRLCNACGKPISIEVIMDHLKTYCSKLQPSYDKAEEVKPIAVEEDDNSRNNKIEEEDMNDDDYDDNDDDDNDRKRTANDLDESTPGTPMTSSKKQRVSGSRKPRKVKQRNPTDKHLINFDKQCGVGLPEGGYCARSLTCKSHSMGAKRAVEGRTQDYDLLLAEYHKIHQTKIGAAAEKRARQTTQKPKEPKQPKERKAKQKKARGKPSKKKEDNNSQSADALAADMVILTPEEETTQVLNGISRSYPLPLESTVLTSVRRRTKYFRMREMFASSFSIKTGYTSPGYGPIQSRVGCVDIEKPFEYKFRIKTPQPNTALQQQQNLVQQQRQRSQQQMLLMQQQQQQQQQQRQQQQQQQQQRQAMQQQLQNNLNAQ</sequence>
<dbReference type="EMBL" id="HE612865">
    <property type="protein sequence ID" value="CCE65060.1"/>
    <property type="molecule type" value="Genomic_DNA"/>
</dbReference>
<evidence type="ECO:0000313" key="4">
    <source>
        <dbReference type="Proteomes" id="UP000005666"/>
    </source>
</evidence>
<dbReference type="InterPro" id="IPR037804">
    <property type="entry name" value="SGF73"/>
</dbReference>